<feature type="transmembrane region" description="Helical" evidence="5">
    <location>
        <begin position="162"/>
        <end position="182"/>
    </location>
</feature>
<evidence type="ECO:0000313" key="7">
    <source>
        <dbReference type="Proteomes" id="UP000054266"/>
    </source>
</evidence>
<feature type="transmembrane region" description="Helical" evidence="5">
    <location>
        <begin position="6"/>
        <end position="28"/>
    </location>
</feature>
<dbReference type="SMART" id="SM00679">
    <property type="entry name" value="CTNS"/>
    <property type="match status" value="1"/>
</dbReference>
<dbReference type="EMBL" id="KN846958">
    <property type="protein sequence ID" value="KIW68422.1"/>
    <property type="molecule type" value="Genomic_DNA"/>
</dbReference>
<dbReference type="InterPro" id="IPR051415">
    <property type="entry name" value="LAAT-1"/>
</dbReference>
<dbReference type="PANTHER" id="PTHR16201">
    <property type="entry name" value="SEVEN TRANSMEMBRANE PROTEIN 1-RELATED"/>
    <property type="match status" value="1"/>
</dbReference>
<keyword evidence="4 5" id="KW-0472">Membrane</keyword>
<sequence length="212" mass="23512">MDVPIAANVLGVTGAVCWSVQLIPQIIINYRRHDTTGLQPTMMLLWACAGVPLGVYNIVENFNIALRVQPQILTFLSLLTWMQCKYYGNKWPLTKSLAVVTPVAALMGGVECGLIFALRRARHDHVEWPITFMAVLSACFLCAGVLRHYVDIYMERTVRGISFVFVGIDAMGDLTSLISVFFQPTLDILGMIIYGSELVLWLGVFACGGYCK</sequence>
<protein>
    <recommendedName>
        <fullName evidence="8">PQ loop repeat protein</fullName>
    </recommendedName>
</protein>
<evidence type="ECO:0000256" key="2">
    <source>
        <dbReference type="ARBA" id="ARBA00022692"/>
    </source>
</evidence>
<evidence type="ECO:0008006" key="8">
    <source>
        <dbReference type="Google" id="ProtNLM"/>
    </source>
</evidence>
<organism evidence="6 7">
    <name type="scientific">Phialophora macrospora</name>
    <dbReference type="NCBI Taxonomy" id="1851006"/>
    <lineage>
        <taxon>Eukaryota</taxon>
        <taxon>Fungi</taxon>
        <taxon>Dikarya</taxon>
        <taxon>Ascomycota</taxon>
        <taxon>Pezizomycotina</taxon>
        <taxon>Eurotiomycetes</taxon>
        <taxon>Chaetothyriomycetidae</taxon>
        <taxon>Chaetothyriales</taxon>
        <taxon>Herpotrichiellaceae</taxon>
        <taxon>Phialophora</taxon>
    </lineage>
</organism>
<dbReference type="Gene3D" id="1.20.1280.290">
    <property type="match status" value="1"/>
</dbReference>
<keyword evidence="2 5" id="KW-0812">Transmembrane</keyword>
<feature type="transmembrane region" description="Helical" evidence="5">
    <location>
        <begin position="130"/>
        <end position="150"/>
    </location>
</feature>
<dbReference type="AlphaFoldDB" id="A0A0D2E283"/>
<keyword evidence="7" id="KW-1185">Reference proteome</keyword>
<gene>
    <name evidence="6" type="ORF">PV04_04369</name>
</gene>
<keyword evidence="3 5" id="KW-1133">Transmembrane helix</keyword>
<evidence type="ECO:0000256" key="3">
    <source>
        <dbReference type="ARBA" id="ARBA00022989"/>
    </source>
</evidence>
<dbReference type="GO" id="GO:0016020">
    <property type="term" value="C:membrane"/>
    <property type="evidence" value="ECO:0007669"/>
    <property type="project" value="UniProtKB-SubCell"/>
</dbReference>
<evidence type="ECO:0000256" key="5">
    <source>
        <dbReference type="SAM" id="Phobius"/>
    </source>
</evidence>
<dbReference type="PANTHER" id="PTHR16201:SF37">
    <property type="entry name" value="PQ-LOOP REPEAT-CONTAINING PROTEIN"/>
    <property type="match status" value="1"/>
</dbReference>
<name>A0A0D2E283_9EURO</name>
<dbReference type="InterPro" id="IPR006603">
    <property type="entry name" value="PQ-loop_rpt"/>
</dbReference>
<comment type="subcellular location">
    <subcellularLocation>
        <location evidence="1">Membrane</location>
        <topology evidence="1">Multi-pass membrane protein</topology>
    </subcellularLocation>
</comment>
<proteinExistence type="predicted"/>
<accession>A0A0D2E283</accession>
<feature type="transmembrane region" description="Helical" evidence="5">
    <location>
        <begin position="188"/>
        <end position="211"/>
    </location>
</feature>
<dbReference type="HOGENOM" id="CLU_040201_1_0_1"/>
<feature type="transmembrane region" description="Helical" evidence="5">
    <location>
        <begin position="40"/>
        <end position="58"/>
    </location>
</feature>
<reference evidence="6 7" key="1">
    <citation type="submission" date="2015-01" db="EMBL/GenBank/DDBJ databases">
        <title>The Genome Sequence of Capronia semiimmersa CBS27337.</title>
        <authorList>
            <consortium name="The Broad Institute Genomics Platform"/>
            <person name="Cuomo C."/>
            <person name="de Hoog S."/>
            <person name="Gorbushina A."/>
            <person name="Stielow B."/>
            <person name="Teixiera M."/>
            <person name="Abouelleil A."/>
            <person name="Chapman S.B."/>
            <person name="Priest M."/>
            <person name="Young S.K."/>
            <person name="Wortman J."/>
            <person name="Nusbaum C."/>
            <person name="Birren B."/>
        </authorList>
    </citation>
    <scope>NUCLEOTIDE SEQUENCE [LARGE SCALE GENOMIC DNA]</scope>
    <source>
        <strain evidence="6 7">CBS 27337</strain>
    </source>
</reference>
<feature type="transmembrane region" description="Helical" evidence="5">
    <location>
        <begin position="96"/>
        <end position="118"/>
    </location>
</feature>
<dbReference type="Pfam" id="PF04193">
    <property type="entry name" value="PQ-loop"/>
    <property type="match status" value="1"/>
</dbReference>
<evidence type="ECO:0000256" key="4">
    <source>
        <dbReference type="ARBA" id="ARBA00023136"/>
    </source>
</evidence>
<evidence type="ECO:0000256" key="1">
    <source>
        <dbReference type="ARBA" id="ARBA00004141"/>
    </source>
</evidence>
<evidence type="ECO:0000313" key="6">
    <source>
        <dbReference type="EMBL" id="KIW68422.1"/>
    </source>
</evidence>
<dbReference type="Proteomes" id="UP000054266">
    <property type="component" value="Unassembled WGS sequence"/>
</dbReference>